<dbReference type="InterPro" id="IPR021109">
    <property type="entry name" value="Peptidase_aspartic_dom_sf"/>
</dbReference>
<dbReference type="Gene3D" id="2.40.70.10">
    <property type="entry name" value="Acid Proteases"/>
    <property type="match status" value="1"/>
</dbReference>
<accession>A0A392TB10</accession>
<dbReference type="EMBL" id="LXQA010539864">
    <property type="protein sequence ID" value="MCI58082.1"/>
    <property type="molecule type" value="Genomic_DNA"/>
</dbReference>
<proteinExistence type="predicted"/>
<feature type="non-terminal residue" evidence="1">
    <location>
        <position position="86"/>
    </location>
</feature>
<comment type="caution">
    <text evidence="1">The sequence shown here is derived from an EMBL/GenBank/DDBJ whole genome shotgun (WGS) entry which is preliminary data.</text>
</comment>
<evidence type="ECO:0000313" key="2">
    <source>
        <dbReference type="Proteomes" id="UP000265520"/>
    </source>
</evidence>
<sequence length="86" mass="9536">MPLSLAKAFNLKKPTEGTTRELTLADQSTIYSKGDIEGIMVRISDLEFPADFMILDVEEDKEHPIILGRPFLATARAIIDMGEGEL</sequence>
<reference evidence="1 2" key="1">
    <citation type="journal article" date="2018" name="Front. Plant Sci.">
        <title>Red Clover (Trifolium pratense) and Zigzag Clover (T. medium) - A Picture of Genomic Similarities and Differences.</title>
        <authorList>
            <person name="Dluhosova J."/>
            <person name="Istvanek J."/>
            <person name="Nedelnik J."/>
            <person name="Repkova J."/>
        </authorList>
    </citation>
    <scope>NUCLEOTIDE SEQUENCE [LARGE SCALE GENOMIC DNA]</scope>
    <source>
        <strain evidence="2">cv. 10/8</strain>
        <tissue evidence="1">Leaf</tissue>
    </source>
</reference>
<dbReference type="PANTHER" id="PTHR33067">
    <property type="entry name" value="RNA-DIRECTED DNA POLYMERASE-RELATED"/>
    <property type="match status" value="1"/>
</dbReference>
<protein>
    <submittedName>
        <fullName evidence="1">Uncharacterized protein</fullName>
    </submittedName>
</protein>
<name>A0A392TB10_9FABA</name>
<organism evidence="1 2">
    <name type="scientific">Trifolium medium</name>
    <dbReference type="NCBI Taxonomy" id="97028"/>
    <lineage>
        <taxon>Eukaryota</taxon>
        <taxon>Viridiplantae</taxon>
        <taxon>Streptophyta</taxon>
        <taxon>Embryophyta</taxon>
        <taxon>Tracheophyta</taxon>
        <taxon>Spermatophyta</taxon>
        <taxon>Magnoliopsida</taxon>
        <taxon>eudicotyledons</taxon>
        <taxon>Gunneridae</taxon>
        <taxon>Pentapetalae</taxon>
        <taxon>rosids</taxon>
        <taxon>fabids</taxon>
        <taxon>Fabales</taxon>
        <taxon>Fabaceae</taxon>
        <taxon>Papilionoideae</taxon>
        <taxon>50 kb inversion clade</taxon>
        <taxon>NPAAA clade</taxon>
        <taxon>Hologalegina</taxon>
        <taxon>IRL clade</taxon>
        <taxon>Trifolieae</taxon>
        <taxon>Trifolium</taxon>
    </lineage>
</organism>
<evidence type="ECO:0000313" key="1">
    <source>
        <dbReference type="EMBL" id="MCI58082.1"/>
    </source>
</evidence>
<keyword evidence="2" id="KW-1185">Reference proteome</keyword>
<dbReference type="Proteomes" id="UP000265520">
    <property type="component" value="Unassembled WGS sequence"/>
</dbReference>
<dbReference type="PANTHER" id="PTHR33067:SF39">
    <property type="entry name" value="TRANSCRIPTION FACTOR INTERACTOR AND REGULATOR CCHC(ZN) FAMILY"/>
    <property type="match status" value="1"/>
</dbReference>
<dbReference type="CDD" id="cd00303">
    <property type="entry name" value="retropepsin_like"/>
    <property type="match status" value="1"/>
</dbReference>
<dbReference type="AlphaFoldDB" id="A0A392TB10"/>